<evidence type="ECO:0000313" key="2">
    <source>
        <dbReference type="EMBL" id="KZU97704.1"/>
    </source>
</evidence>
<organism evidence="2 5">
    <name type="scientific">Lactiplantibacillus plantarum</name>
    <name type="common">Lactobacillus plantarum</name>
    <dbReference type="NCBI Taxonomy" id="1590"/>
    <lineage>
        <taxon>Bacteria</taxon>
        <taxon>Bacillati</taxon>
        <taxon>Bacillota</taxon>
        <taxon>Bacilli</taxon>
        <taxon>Lactobacillales</taxon>
        <taxon>Lactobacillaceae</taxon>
        <taxon>Lactiplantibacillus</taxon>
    </lineage>
</organism>
<evidence type="ECO:0000313" key="5">
    <source>
        <dbReference type="Proteomes" id="UP000076882"/>
    </source>
</evidence>
<evidence type="ECO:0000256" key="1">
    <source>
        <dbReference type="SAM" id="MobiDB-lite"/>
    </source>
</evidence>
<feature type="region of interest" description="Disordered" evidence="1">
    <location>
        <begin position="26"/>
        <end position="57"/>
    </location>
</feature>
<comment type="caution">
    <text evidence="2">The sequence shown here is derived from an EMBL/GenBank/DDBJ whole genome shotgun (WGS) entry which is preliminary data.</text>
</comment>
<name>A0A162G7F6_LACPN</name>
<reference evidence="4 5" key="1">
    <citation type="submission" date="2016-03" db="EMBL/GenBank/DDBJ databases">
        <title>Comparative genomics of 54 Lactobacillus plantarum strains reveals genomic uncoupling from niche constraints.</title>
        <authorList>
            <person name="Martino M.E."/>
        </authorList>
    </citation>
    <scope>NUCLEOTIDE SEQUENCE [LARGE SCALE GENOMIC DNA]</scope>
    <source>
        <strain evidence="2 5">19.1</strain>
        <strain evidence="3 4">NAB2</strain>
    </source>
</reference>
<feature type="compositionally biased region" description="Basic and acidic residues" evidence="1">
    <location>
        <begin position="47"/>
        <end position="57"/>
    </location>
</feature>
<accession>A0A162G7F6</accession>
<dbReference type="PATRIC" id="fig|1590.199.peg.298"/>
<feature type="compositionally biased region" description="Basic and acidic residues" evidence="1">
    <location>
        <begin position="27"/>
        <end position="39"/>
    </location>
</feature>
<dbReference type="EMBL" id="LUXM01000016">
    <property type="protein sequence ID" value="KZU97704.1"/>
    <property type="molecule type" value="Genomic_DNA"/>
</dbReference>
<dbReference type="AlphaFoldDB" id="A0A162G7F6"/>
<dbReference type="Proteomes" id="UP000076872">
    <property type="component" value="Unassembled WGS sequence"/>
</dbReference>
<dbReference type="Proteomes" id="UP000076882">
    <property type="component" value="Unassembled WGS sequence"/>
</dbReference>
<sequence>MNSSEADKETQRLADKKFEDFIQGLYDPDHEAPNEDRLDNFASSMLPKKERQRKEIR</sequence>
<dbReference type="RefSeq" id="WP_022638444.1">
    <property type="nucleotide sequence ID" value="NZ_BLJR01000021.1"/>
</dbReference>
<evidence type="ECO:0000313" key="4">
    <source>
        <dbReference type="Proteomes" id="UP000076872"/>
    </source>
</evidence>
<protein>
    <submittedName>
        <fullName evidence="2">Uncharacterized protein</fullName>
    </submittedName>
</protein>
<dbReference type="EMBL" id="LUXO01000018">
    <property type="protein sequence ID" value="KZV05047.1"/>
    <property type="molecule type" value="Genomic_DNA"/>
</dbReference>
<gene>
    <name evidence="2" type="ORF">Lp19_0546</name>
    <name evidence="3" type="ORF">NAB2_0729</name>
</gene>
<proteinExistence type="predicted"/>
<evidence type="ECO:0000313" key="3">
    <source>
        <dbReference type="EMBL" id="KZV05047.1"/>
    </source>
</evidence>